<evidence type="ECO:0000313" key="3">
    <source>
        <dbReference type="EMBL" id="AOZ49922.1"/>
    </source>
</evidence>
<dbReference type="KEGG" id="cvc:BKX93_07855"/>
<feature type="domain" description="Putative oxidoreductase/dehydrogenase Rossmann-like" evidence="1">
    <location>
        <begin position="57"/>
        <end position="119"/>
    </location>
</feature>
<dbReference type="Pfam" id="PF10727">
    <property type="entry name" value="Rossmann-like"/>
    <property type="match status" value="1"/>
</dbReference>
<dbReference type="PANTHER" id="PTHR40459:SF1">
    <property type="entry name" value="CONSERVED HYPOTHETICAL ALANINE AND LEUCINE RICH PROTEIN"/>
    <property type="match status" value="1"/>
</dbReference>
<sequence>MQTLTVVGLGRLGRSVARLAALSGAYRLLDVMGRRLPPLEEARAFVGAGRLVSDMRQLAPADLYLLAVPDAAIASCARALAAAGVAPEGAVVFHASGAGDASLLQPLAEQAVLTASLHPAFSFADPGRAVEGFAGTLCALEGDEEACRRLEAFARALGGRPFRLAPGGKAAYHAGLSVASNFLVALTEMARQLTARAGVPPELTQPLLGGLMRQTLDNALEMGPYEALTGPILRGDIGTVERHLEVLAGTGLLPAYRALGRQVVALAGDRLQEPARRQLLALLY</sequence>
<evidence type="ECO:0000259" key="1">
    <source>
        <dbReference type="Pfam" id="PF10727"/>
    </source>
</evidence>
<dbReference type="GeneID" id="68841126"/>
<dbReference type="RefSeq" id="WP_070979432.1">
    <property type="nucleotide sequence ID" value="NZ_CP017707.1"/>
</dbReference>
<dbReference type="SUPFAM" id="SSF48179">
    <property type="entry name" value="6-phosphogluconate dehydrogenase C-terminal domain-like"/>
    <property type="match status" value="1"/>
</dbReference>
<accession>A0A1D9LF68</accession>
<dbReference type="EMBL" id="CP017707">
    <property type="protein sequence ID" value="AOZ49922.1"/>
    <property type="molecule type" value="Genomic_DNA"/>
</dbReference>
<dbReference type="Proteomes" id="UP000178776">
    <property type="component" value="Chromosome"/>
</dbReference>
<dbReference type="STRING" id="1108595.BKX93_07855"/>
<feature type="domain" description="DUF2520" evidence="2">
    <location>
        <begin position="137"/>
        <end position="262"/>
    </location>
</feature>
<dbReference type="Gene3D" id="1.10.1040.20">
    <property type="entry name" value="ProC-like, C-terminal domain"/>
    <property type="match status" value="1"/>
</dbReference>
<proteinExistence type="predicted"/>
<dbReference type="InterPro" id="IPR018931">
    <property type="entry name" value="DUF2520"/>
</dbReference>
<dbReference type="PANTHER" id="PTHR40459">
    <property type="entry name" value="CONSERVED HYPOTHETICAL ALANINE AND LEUCINE RICH PROTEIN"/>
    <property type="match status" value="1"/>
</dbReference>
<dbReference type="InterPro" id="IPR019665">
    <property type="entry name" value="OxRdtase/DH_put_Rossmann_dom"/>
</dbReference>
<dbReference type="Pfam" id="PF10728">
    <property type="entry name" value="DUF2520"/>
    <property type="match status" value="1"/>
</dbReference>
<evidence type="ECO:0008006" key="5">
    <source>
        <dbReference type="Google" id="ProtNLM"/>
    </source>
</evidence>
<name>A0A1D9LF68_9NEIS</name>
<dbReference type="InterPro" id="IPR037108">
    <property type="entry name" value="TM1727-like_C_sf"/>
</dbReference>
<gene>
    <name evidence="3" type="ORF">BKX93_07855</name>
</gene>
<evidence type="ECO:0000259" key="2">
    <source>
        <dbReference type="Pfam" id="PF10728"/>
    </source>
</evidence>
<dbReference type="SUPFAM" id="SSF51735">
    <property type="entry name" value="NAD(P)-binding Rossmann-fold domains"/>
    <property type="match status" value="1"/>
</dbReference>
<dbReference type="InterPro" id="IPR008927">
    <property type="entry name" value="6-PGluconate_DH-like_C_sf"/>
</dbReference>
<protein>
    <recommendedName>
        <fullName evidence="5">DUF2520 domain-containing protein</fullName>
    </recommendedName>
</protein>
<dbReference type="Gene3D" id="3.40.50.720">
    <property type="entry name" value="NAD(P)-binding Rossmann-like Domain"/>
    <property type="match status" value="1"/>
</dbReference>
<organism evidence="3 4">
    <name type="scientific">Chromobacterium vaccinii</name>
    <dbReference type="NCBI Taxonomy" id="1108595"/>
    <lineage>
        <taxon>Bacteria</taxon>
        <taxon>Pseudomonadati</taxon>
        <taxon>Pseudomonadota</taxon>
        <taxon>Betaproteobacteria</taxon>
        <taxon>Neisseriales</taxon>
        <taxon>Chromobacteriaceae</taxon>
        <taxon>Chromobacterium</taxon>
    </lineage>
</organism>
<evidence type="ECO:0000313" key="4">
    <source>
        <dbReference type="Proteomes" id="UP000178776"/>
    </source>
</evidence>
<reference evidence="3 4" key="1">
    <citation type="submission" date="2016-10" db="EMBL/GenBank/DDBJ databases">
        <title>Chromobacterium muskegensis sp. nov., an insecticidal bacterium isolated from Sphagnum bogs.</title>
        <authorList>
            <person name="Sparks M.E."/>
            <person name="Blackburn M.B."/>
            <person name="Gundersen-Rindal D.E."/>
            <person name="Mitchell A."/>
            <person name="Farrar R."/>
            <person name="Kuhar D."/>
        </authorList>
    </citation>
    <scope>NUCLEOTIDE SEQUENCE [LARGE SCALE GENOMIC DNA]</scope>
    <source>
        <strain evidence="3 4">21-1</strain>
    </source>
</reference>
<dbReference type="AlphaFoldDB" id="A0A1D9LF68"/>
<dbReference type="InterPro" id="IPR036291">
    <property type="entry name" value="NAD(P)-bd_dom_sf"/>
</dbReference>